<keyword evidence="3" id="KW-1185">Reference proteome</keyword>
<accession>A0ABT0JSD3</accession>
<dbReference type="Gene3D" id="3.40.50.2020">
    <property type="match status" value="1"/>
</dbReference>
<dbReference type="CDD" id="cd06223">
    <property type="entry name" value="PRTases_typeI"/>
    <property type="match status" value="1"/>
</dbReference>
<dbReference type="PANTHER" id="PTHR47505:SF1">
    <property type="entry name" value="DNA UTILIZATION PROTEIN YHGH"/>
    <property type="match status" value="1"/>
</dbReference>
<dbReference type="RefSeq" id="WP_248823110.1">
    <property type="nucleotide sequence ID" value="NZ_JALKFT010000001.1"/>
</dbReference>
<dbReference type="Proteomes" id="UP001201873">
    <property type="component" value="Unassembled WGS sequence"/>
</dbReference>
<comment type="caution">
    <text evidence="2">The sequence shown here is derived from an EMBL/GenBank/DDBJ whole genome shotgun (WGS) entry which is preliminary data.</text>
</comment>
<dbReference type="InterPro" id="IPR000836">
    <property type="entry name" value="PRTase_dom"/>
</dbReference>
<evidence type="ECO:0000256" key="1">
    <source>
        <dbReference type="ARBA" id="ARBA00008007"/>
    </source>
</evidence>
<evidence type="ECO:0000313" key="2">
    <source>
        <dbReference type="EMBL" id="MCK9874462.1"/>
    </source>
</evidence>
<reference evidence="2 3" key="1">
    <citation type="submission" date="2022-04" db="EMBL/GenBank/DDBJ databases">
        <title>Genome diversity in the genus Frankia.</title>
        <authorList>
            <person name="Carlos-Shanley C."/>
            <person name="Hahn D."/>
        </authorList>
    </citation>
    <scope>NUCLEOTIDE SEQUENCE [LARGE SCALE GENOMIC DNA]</scope>
    <source>
        <strain evidence="2 3">Ag45/Mut15</strain>
    </source>
</reference>
<evidence type="ECO:0000313" key="3">
    <source>
        <dbReference type="Proteomes" id="UP001201873"/>
    </source>
</evidence>
<dbReference type="PANTHER" id="PTHR47505">
    <property type="entry name" value="DNA UTILIZATION PROTEIN YHGH"/>
    <property type="match status" value="1"/>
</dbReference>
<gene>
    <name evidence="2" type="ORF">MXD59_01460</name>
</gene>
<evidence type="ECO:0008006" key="4">
    <source>
        <dbReference type="Google" id="ProtNLM"/>
    </source>
</evidence>
<name>A0ABT0JSD3_9ACTN</name>
<protein>
    <recommendedName>
        <fullName evidence="4">Phosphoribosyltransferase</fullName>
    </recommendedName>
</protein>
<organism evidence="2 3">
    <name type="scientific">Frankia umida</name>
    <dbReference type="NCBI Taxonomy" id="573489"/>
    <lineage>
        <taxon>Bacteria</taxon>
        <taxon>Bacillati</taxon>
        <taxon>Actinomycetota</taxon>
        <taxon>Actinomycetes</taxon>
        <taxon>Frankiales</taxon>
        <taxon>Frankiaceae</taxon>
        <taxon>Frankia</taxon>
    </lineage>
</organism>
<dbReference type="SUPFAM" id="SSF53271">
    <property type="entry name" value="PRTase-like"/>
    <property type="match status" value="1"/>
</dbReference>
<dbReference type="InterPro" id="IPR029057">
    <property type="entry name" value="PRTase-like"/>
</dbReference>
<sequence>MAYKERRRTDLARPLGAALARVIVHARPGPAVVLVPVPSSAAARRRRGFDHVQMLCAAAAVVLRGRGYRVRVAPVLHPVRRLADQAGLGIQARADNLAGAFALRARAATLEAVSPGGPRLLIVDDVVTTGATVSEAARALREGALRPYAAVFVAATPRRRTGAATPARRLGTAATRAEVGLAGLDGPSG</sequence>
<proteinExistence type="inferred from homology"/>
<dbReference type="InterPro" id="IPR051910">
    <property type="entry name" value="ComF/GntX_DNA_util-trans"/>
</dbReference>
<comment type="similarity">
    <text evidence="1">Belongs to the ComF/GntX family.</text>
</comment>
<dbReference type="EMBL" id="JALKFT010000001">
    <property type="protein sequence ID" value="MCK9874462.1"/>
    <property type="molecule type" value="Genomic_DNA"/>
</dbReference>